<evidence type="ECO:0000313" key="3">
    <source>
        <dbReference type="Proteomes" id="UP000245890"/>
    </source>
</evidence>
<proteinExistence type="predicted"/>
<dbReference type="OrthoDB" id="10003092at2"/>
<dbReference type="EMBL" id="QENQ01000001">
    <property type="protein sequence ID" value="PVX29912.1"/>
    <property type="molecule type" value="Genomic_DNA"/>
</dbReference>
<dbReference type="Proteomes" id="UP000245890">
    <property type="component" value="Unassembled WGS sequence"/>
</dbReference>
<organism evidence="2 3">
    <name type="scientific">Sphingomonas pokkalii</name>
    <dbReference type="NCBI Taxonomy" id="2175090"/>
    <lineage>
        <taxon>Bacteria</taxon>
        <taxon>Pseudomonadati</taxon>
        <taxon>Pseudomonadota</taxon>
        <taxon>Alphaproteobacteria</taxon>
        <taxon>Sphingomonadales</taxon>
        <taxon>Sphingomonadaceae</taxon>
        <taxon>Sphingomonas</taxon>
    </lineage>
</organism>
<keyword evidence="1" id="KW-0732">Signal</keyword>
<accession>A0A2U0SEV6</accession>
<dbReference type="AlphaFoldDB" id="A0A2U0SEV6"/>
<evidence type="ECO:0000256" key="1">
    <source>
        <dbReference type="SAM" id="SignalP"/>
    </source>
</evidence>
<sequence>MRFRIRSFARAACLTCTPAAQAQVYTRSFRGTVTTAEIFDIPINDPDIVHDFKGQAMSGLFRIDLGNGFTDARYSATLSAAERGQWLLLIGGMGLGGAALRLRGRRAPGRPAAIC</sequence>
<protein>
    <recommendedName>
        <fullName evidence="4">PEP-CTERM protein-sorting domain-containing protein</fullName>
    </recommendedName>
</protein>
<evidence type="ECO:0000313" key="2">
    <source>
        <dbReference type="EMBL" id="PVX29912.1"/>
    </source>
</evidence>
<reference evidence="2 3" key="1">
    <citation type="submission" date="2018-05" db="EMBL/GenBank/DDBJ databases">
        <title>Description of Sphingomonas pokkalii sp nov, isolated from the rhizosphere of saline tolerant pokkali rice and its draft genome analysis.</title>
        <authorList>
            <person name="Menon R."/>
            <person name="Kumari S."/>
            <person name="Rameshkumar N."/>
        </authorList>
    </citation>
    <scope>NUCLEOTIDE SEQUENCE [LARGE SCALE GENOMIC DNA]</scope>
    <source>
        <strain evidence="2 3">L3B27</strain>
    </source>
</reference>
<feature type="chain" id="PRO_5015755051" description="PEP-CTERM protein-sorting domain-containing protein" evidence="1">
    <location>
        <begin position="23"/>
        <end position="115"/>
    </location>
</feature>
<evidence type="ECO:0008006" key="4">
    <source>
        <dbReference type="Google" id="ProtNLM"/>
    </source>
</evidence>
<dbReference type="RefSeq" id="WP_116469330.1">
    <property type="nucleotide sequence ID" value="NZ_QENQ01000001.1"/>
</dbReference>
<name>A0A2U0SEV6_9SPHN</name>
<feature type="signal peptide" evidence="1">
    <location>
        <begin position="1"/>
        <end position="22"/>
    </location>
</feature>
<keyword evidence="3" id="KW-1185">Reference proteome</keyword>
<gene>
    <name evidence="2" type="ORF">DD559_11695</name>
</gene>
<comment type="caution">
    <text evidence="2">The sequence shown here is derived from an EMBL/GenBank/DDBJ whole genome shotgun (WGS) entry which is preliminary data.</text>
</comment>